<dbReference type="PANTHER" id="PTHR47926:SF452">
    <property type="entry name" value="PENTATRICOPEPTIDE REPEAT-CONTAINING PROTEIN"/>
    <property type="match status" value="1"/>
</dbReference>
<proteinExistence type="predicted"/>
<dbReference type="PROSITE" id="PS51375">
    <property type="entry name" value="PPR"/>
    <property type="match status" value="6"/>
</dbReference>
<dbReference type="GO" id="GO:0003723">
    <property type="term" value="F:RNA binding"/>
    <property type="evidence" value="ECO:0007669"/>
    <property type="project" value="InterPro"/>
</dbReference>
<feature type="repeat" description="PPR" evidence="2">
    <location>
        <begin position="324"/>
        <end position="354"/>
    </location>
</feature>
<feature type="non-terminal residue" evidence="3">
    <location>
        <position position="1"/>
    </location>
</feature>
<protein>
    <recommendedName>
        <fullName evidence="5">Pentatricopeptide repeat-containing protein</fullName>
    </recommendedName>
</protein>
<evidence type="ECO:0000313" key="3">
    <source>
        <dbReference type="EMBL" id="EPS68640.1"/>
    </source>
</evidence>
<dbReference type="InterPro" id="IPR002885">
    <property type="entry name" value="PPR_rpt"/>
</dbReference>
<feature type="repeat" description="PPR" evidence="2">
    <location>
        <begin position="152"/>
        <end position="186"/>
    </location>
</feature>
<dbReference type="AlphaFoldDB" id="S8CPG5"/>
<gene>
    <name evidence="3" type="ORF">M569_06127</name>
</gene>
<dbReference type="Proteomes" id="UP000015453">
    <property type="component" value="Unassembled WGS sequence"/>
</dbReference>
<dbReference type="FunFam" id="1.25.40.10:FF:000158">
    <property type="entry name" value="pentatricopeptide repeat-containing protein At2g33680"/>
    <property type="match status" value="1"/>
</dbReference>
<reference evidence="3 4" key="1">
    <citation type="journal article" date="2013" name="BMC Genomics">
        <title>The miniature genome of a carnivorous plant Genlisea aurea contains a low number of genes and short non-coding sequences.</title>
        <authorList>
            <person name="Leushkin E.V."/>
            <person name="Sutormin R.A."/>
            <person name="Nabieva E.R."/>
            <person name="Penin A.A."/>
            <person name="Kondrashov A.S."/>
            <person name="Logacheva M.D."/>
        </authorList>
    </citation>
    <scope>NUCLEOTIDE SEQUENCE [LARGE SCALE GENOMIC DNA]</scope>
</reference>
<evidence type="ECO:0000313" key="4">
    <source>
        <dbReference type="Proteomes" id="UP000015453"/>
    </source>
</evidence>
<sequence>KLFHQKVISFGLKSNTVLCKNLIDLYVSVGEYQSAESVFKARENRSDITLWNGFMAACSRNFMFVEVISCFEGLLLQFPFLKPDDYTYPSLLKACGGLRNVGYGEKIHGRLVKTGFLFDVVVASALVGFYGKCDDVLLLSAVKVFDEIPERDLPCWNNVISCYYQSGQYEKALEYFEKMKTAGLRSNSISFTIAISSCSKLGDYETGKKIHEEVLRGGGLEMDSFVCATLIDMYGRSGSLGKAKELFDGIKNKSLAAWNAMIGAYCHLGDAISCLRFISMMLRDGKKPSPTTISSLLSACSKSAQLKHGRFAHGFIVRNDLFHDAFIYTSLLDFYFKCGCVEPAEKLFRMMPKSTSPVSWNVMISGYVSAGRHFKALDTFDEMRETGTRPDAFSVTGALTACSQLAALEMGRKLHEFVNTSGLNSNEVVMGALLDMYAKCGAVTEAECIFNRLPTKDLVSWTAMIVAYGCNGRASQALNLFEKMVQSSVRPDRITFLAVISACSHGGLVEKGEHYFRAMVDDYKIDPTTAEYSCMIDLLARSGRLRNAYELLQSNGTVLSQDHPDLLSTLLASCCVHGEVELGERIGNLLIETDPDDQSAYILLEKMYARDKRWDEARNIRLRMKEVGLRKKNHPGCSWIEVDAKIESFRAEDKMFPEAEAVYGCLSSLYSQM</sequence>
<evidence type="ECO:0000256" key="2">
    <source>
        <dbReference type="PROSITE-ProRule" id="PRU00708"/>
    </source>
</evidence>
<keyword evidence="4" id="KW-1185">Reference proteome</keyword>
<feature type="repeat" description="PPR" evidence="2">
    <location>
        <begin position="457"/>
        <end position="491"/>
    </location>
</feature>
<dbReference type="Pfam" id="PF13041">
    <property type="entry name" value="PPR_2"/>
    <property type="match status" value="3"/>
</dbReference>
<dbReference type="Gene3D" id="1.25.40.10">
    <property type="entry name" value="Tetratricopeptide repeat domain"/>
    <property type="match status" value="5"/>
</dbReference>
<dbReference type="InterPro" id="IPR011990">
    <property type="entry name" value="TPR-like_helical_dom_sf"/>
</dbReference>
<comment type="caution">
    <text evidence="3">The sequence shown here is derived from an EMBL/GenBank/DDBJ whole genome shotgun (WGS) entry which is preliminary data.</text>
</comment>
<dbReference type="NCBIfam" id="TIGR00756">
    <property type="entry name" value="PPR"/>
    <property type="match status" value="5"/>
</dbReference>
<feature type="repeat" description="PPR" evidence="2">
    <location>
        <begin position="597"/>
        <end position="631"/>
    </location>
</feature>
<feature type="repeat" description="PPR" evidence="2">
    <location>
        <begin position="356"/>
        <end position="390"/>
    </location>
</feature>
<feature type="non-terminal residue" evidence="3">
    <location>
        <position position="673"/>
    </location>
</feature>
<dbReference type="FunFam" id="1.25.40.10:FF:000381">
    <property type="entry name" value="Pentatricopeptide repeat-containing protein"/>
    <property type="match status" value="1"/>
</dbReference>
<dbReference type="InterPro" id="IPR046960">
    <property type="entry name" value="PPR_At4g14850-like_plant"/>
</dbReference>
<accession>S8CPG5</accession>
<dbReference type="FunFam" id="1.25.40.10:FF:000361">
    <property type="entry name" value="Pentatricopeptide repeat-containing protein chloroplastic"/>
    <property type="match status" value="1"/>
</dbReference>
<dbReference type="GO" id="GO:0099402">
    <property type="term" value="P:plant organ development"/>
    <property type="evidence" value="ECO:0007669"/>
    <property type="project" value="UniProtKB-ARBA"/>
</dbReference>
<name>S8CPG5_9LAMI</name>
<dbReference type="SUPFAM" id="SSF48452">
    <property type="entry name" value="TPR-like"/>
    <property type="match status" value="2"/>
</dbReference>
<dbReference type="PANTHER" id="PTHR47926">
    <property type="entry name" value="PENTATRICOPEPTIDE REPEAT-CONTAINING PROTEIN"/>
    <property type="match status" value="1"/>
</dbReference>
<dbReference type="EMBL" id="AUSU01002513">
    <property type="protein sequence ID" value="EPS68640.1"/>
    <property type="molecule type" value="Genomic_DNA"/>
</dbReference>
<dbReference type="Pfam" id="PF01535">
    <property type="entry name" value="PPR"/>
    <property type="match status" value="5"/>
</dbReference>
<dbReference type="OrthoDB" id="1890277at2759"/>
<organism evidence="3 4">
    <name type="scientific">Genlisea aurea</name>
    <dbReference type="NCBI Taxonomy" id="192259"/>
    <lineage>
        <taxon>Eukaryota</taxon>
        <taxon>Viridiplantae</taxon>
        <taxon>Streptophyta</taxon>
        <taxon>Embryophyta</taxon>
        <taxon>Tracheophyta</taxon>
        <taxon>Spermatophyta</taxon>
        <taxon>Magnoliopsida</taxon>
        <taxon>eudicotyledons</taxon>
        <taxon>Gunneridae</taxon>
        <taxon>Pentapetalae</taxon>
        <taxon>asterids</taxon>
        <taxon>lamiids</taxon>
        <taxon>Lamiales</taxon>
        <taxon>Lentibulariaceae</taxon>
        <taxon>Genlisea</taxon>
    </lineage>
</organism>
<dbReference type="GO" id="GO:0009451">
    <property type="term" value="P:RNA modification"/>
    <property type="evidence" value="ECO:0007669"/>
    <property type="project" value="InterPro"/>
</dbReference>
<dbReference type="InterPro" id="IPR046848">
    <property type="entry name" value="E_motif"/>
</dbReference>
<dbReference type="Pfam" id="PF20431">
    <property type="entry name" value="E_motif"/>
    <property type="match status" value="1"/>
</dbReference>
<evidence type="ECO:0000256" key="1">
    <source>
        <dbReference type="ARBA" id="ARBA00022737"/>
    </source>
</evidence>
<evidence type="ECO:0008006" key="5">
    <source>
        <dbReference type="Google" id="ProtNLM"/>
    </source>
</evidence>
<keyword evidence="1" id="KW-0677">Repeat</keyword>
<feature type="repeat" description="PPR" evidence="2">
    <location>
        <begin position="254"/>
        <end position="288"/>
    </location>
</feature>
<dbReference type="FunFam" id="1.25.40.10:FF:000344">
    <property type="entry name" value="Pentatricopeptide repeat-containing protein"/>
    <property type="match status" value="1"/>
</dbReference>